<proteinExistence type="predicted"/>
<dbReference type="Gramene" id="Pp3c4_26620V3.3">
    <property type="protein sequence ID" value="Pp3c4_26620V3.3"/>
    <property type="gene ID" value="Pp3c4_26620"/>
</dbReference>
<dbReference type="RefSeq" id="XP_024374659.1">
    <property type="nucleotide sequence ID" value="XM_024518891.2"/>
</dbReference>
<dbReference type="PaxDb" id="3218-PP1S110_108V6.3"/>
<dbReference type="Gramene" id="Pp3c4_26620V3.6">
    <property type="protein sequence ID" value="Pp3c4_26620V3.6"/>
    <property type="gene ID" value="Pp3c4_26620"/>
</dbReference>
<dbReference type="FunCoup" id="A0A2K1KQ36">
    <property type="interactions" value="1312"/>
</dbReference>
<gene>
    <name evidence="2" type="primary">LOC112281894</name>
    <name evidence="1" type="ORF">PHYPA_006785</name>
</gene>
<name>A0A2K1KQ36_PHYPA</name>
<dbReference type="EnsemblPlants" id="Pp3c4_26620V3.3">
    <property type="protein sequence ID" value="Pp3c4_26620V3.3"/>
    <property type="gene ID" value="Pp3c4_26620"/>
</dbReference>
<reference evidence="1 3" key="1">
    <citation type="journal article" date="2008" name="Science">
        <title>The Physcomitrella genome reveals evolutionary insights into the conquest of land by plants.</title>
        <authorList>
            <person name="Rensing S."/>
            <person name="Lang D."/>
            <person name="Zimmer A."/>
            <person name="Terry A."/>
            <person name="Salamov A."/>
            <person name="Shapiro H."/>
            <person name="Nishiyama T."/>
            <person name="Perroud P.-F."/>
            <person name="Lindquist E."/>
            <person name="Kamisugi Y."/>
            <person name="Tanahashi T."/>
            <person name="Sakakibara K."/>
            <person name="Fujita T."/>
            <person name="Oishi K."/>
            <person name="Shin-I T."/>
            <person name="Kuroki Y."/>
            <person name="Toyoda A."/>
            <person name="Suzuki Y."/>
            <person name="Hashimoto A."/>
            <person name="Yamaguchi K."/>
            <person name="Sugano A."/>
            <person name="Kohara Y."/>
            <person name="Fujiyama A."/>
            <person name="Anterola A."/>
            <person name="Aoki S."/>
            <person name="Ashton N."/>
            <person name="Barbazuk W.B."/>
            <person name="Barker E."/>
            <person name="Bennetzen J."/>
            <person name="Bezanilla M."/>
            <person name="Blankenship R."/>
            <person name="Cho S.H."/>
            <person name="Dutcher S."/>
            <person name="Estelle M."/>
            <person name="Fawcett J.A."/>
            <person name="Gundlach H."/>
            <person name="Hanada K."/>
            <person name="Heyl A."/>
            <person name="Hicks K.A."/>
            <person name="Hugh J."/>
            <person name="Lohr M."/>
            <person name="Mayer K."/>
            <person name="Melkozernov A."/>
            <person name="Murata T."/>
            <person name="Nelson D."/>
            <person name="Pils B."/>
            <person name="Prigge M."/>
            <person name="Reiss B."/>
            <person name="Renner T."/>
            <person name="Rombauts S."/>
            <person name="Rushton P."/>
            <person name="Sanderfoot A."/>
            <person name="Schween G."/>
            <person name="Shiu S.-H."/>
            <person name="Stueber K."/>
            <person name="Theodoulou F.L."/>
            <person name="Tu H."/>
            <person name="Van de Peer Y."/>
            <person name="Verrier P.J."/>
            <person name="Waters E."/>
            <person name="Wood A."/>
            <person name="Yang L."/>
            <person name="Cove D."/>
            <person name="Cuming A."/>
            <person name="Hasebe M."/>
            <person name="Lucas S."/>
            <person name="Mishler D.B."/>
            <person name="Reski R."/>
            <person name="Grigoriev I."/>
            <person name="Quatrano R.S."/>
            <person name="Boore J.L."/>
        </authorList>
    </citation>
    <scope>NUCLEOTIDE SEQUENCE [LARGE SCALE GENOMIC DNA]</scope>
    <source>
        <strain evidence="2 3">cv. Gransden 2004</strain>
    </source>
</reference>
<dbReference type="Gramene" id="Pp3c4_26620V3.8">
    <property type="protein sequence ID" value="Pp3c4_26620V3.8"/>
    <property type="gene ID" value="Pp3c4_26620"/>
</dbReference>
<dbReference type="STRING" id="3218.A0A2K1KQ36"/>
<dbReference type="Proteomes" id="UP000006727">
    <property type="component" value="Chromosome 4"/>
</dbReference>
<protein>
    <submittedName>
        <fullName evidence="1 2">Uncharacterized protein</fullName>
    </submittedName>
</protein>
<evidence type="ECO:0000313" key="3">
    <source>
        <dbReference type="Proteomes" id="UP000006727"/>
    </source>
</evidence>
<dbReference type="PANTHER" id="PTHR35765">
    <property type="entry name" value="OS05G0569200 PROTEIN"/>
    <property type="match status" value="1"/>
</dbReference>
<evidence type="ECO:0000313" key="1">
    <source>
        <dbReference type="EMBL" id="PNR55888.1"/>
    </source>
</evidence>
<dbReference type="EnsemblPlants" id="Pp3c4_26620V3.5">
    <property type="protein sequence ID" value="Pp3c4_26620V3.5"/>
    <property type="gene ID" value="Pp3c4_26620"/>
</dbReference>
<dbReference type="EnsemblPlants" id="Pp3c4_26620V3.4">
    <property type="protein sequence ID" value="Pp3c4_26620V3.4"/>
    <property type="gene ID" value="Pp3c4_26620"/>
</dbReference>
<dbReference type="AlphaFoldDB" id="A0A2K1KQ36"/>
<dbReference type="Gramene" id="Pp3c4_26620V3.4">
    <property type="protein sequence ID" value="Pp3c4_26620V3.4"/>
    <property type="gene ID" value="Pp3c4_26620"/>
</dbReference>
<dbReference type="EnsemblPlants" id="Pp3c4_26620V3.8">
    <property type="protein sequence ID" value="Pp3c4_26620V3.8"/>
    <property type="gene ID" value="Pp3c4_26620"/>
</dbReference>
<dbReference type="EnsemblPlants" id="Pp3c4_26620V3.7">
    <property type="protein sequence ID" value="Pp3c4_26620V3.7"/>
    <property type="gene ID" value="Pp3c4_26620"/>
</dbReference>
<reference evidence="1 3" key="2">
    <citation type="journal article" date="2018" name="Plant J.">
        <title>The Physcomitrella patens chromosome-scale assembly reveals moss genome structure and evolution.</title>
        <authorList>
            <person name="Lang D."/>
            <person name="Ullrich K.K."/>
            <person name="Murat F."/>
            <person name="Fuchs J."/>
            <person name="Jenkins J."/>
            <person name="Haas F.B."/>
            <person name="Piednoel M."/>
            <person name="Gundlach H."/>
            <person name="Van Bel M."/>
            <person name="Meyberg R."/>
            <person name="Vives C."/>
            <person name="Morata J."/>
            <person name="Symeonidi A."/>
            <person name="Hiss M."/>
            <person name="Muchero W."/>
            <person name="Kamisugi Y."/>
            <person name="Saleh O."/>
            <person name="Blanc G."/>
            <person name="Decker E.L."/>
            <person name="van Gessel N."/>
            <person name="Grimwood J."/>
            <person name="Hayes R.D."/>
            <person name="Graham S.W."/>
            <person name="Gunter L.E."/>
            <person name="McDaniel S.F."/>
            <person name="Hoernstein S.N.W."/>
            <person name="Larsson A."/>
            <person name="Li F.W."/>
            <person name="Perroud P.F."/>
            <person name="Phillips J."/>
            <person name="Ranjan P."/>
            <person name="Rokshar D.S."/>
            <person name="Rothfels C.J."/>
            <person name="Schneider L."/>
            <person name="Shu S."/>
            <person name="Stevenson D.W."/>
            <person name="Thummler F."/>
            <person name="Tillich M."/>
            <person name="Villarreal Aguilar J.C."/>
            <person name="Widiez T."/>
            <person name="Wong G.K."/>
            <person name="Wymore A."/>
            <person name="Zhang Y."/>
            <person name="Zimmer A.D."/>
            <person name="Quatrano R.S."/>
            <person name="Mayer K.F.X."/>
            <person name="Goodstein D."/>
            <person name="Casacuberta J.M."/>
            <person name="Vandepoele K."/>
            <person name="Reski R."/>
            <person name="Cuming A.C."/>
            <person name="Tuskan G.A."/>
            <person name="Maumus F."/>
            <person name="Salse J."/>
            <person name="Schmutz J."/>
            <person name="Rensing S.A."/>
        </authorList>
    </citation>
    <scope>NUCLEOTIDE SEQUENCE [LARGE SCALE GENOMIC DNA]</scope>
    <source>
        <strain evidence="2 3">cv. Gransden 2004</strain>
    </source>
</reference>
<dbReference type="EnsemblPlants" id="Pp3c4_26620V3.1">
    <property type="protein sequence ID" value="Pp3c4_26620V3.1"/>
    <property type="gene ID" value="Pp3c4_26620"/>
</dbReference>
<dbReference type="KEGG" id="ppp:112281894"/>
<organism evidence="1">
    <name type="scientific">Physcomitrium patens</name>
    <name type="common">Spreading-leaved earth moss</name>
    <name type="synonym">Physcomitrella patens</name>
    <dbReference type="NCBI Taxonomy" id="3218"/>
    <lineage>
        <taxon>Eukaryota</taxon>
        <taxon>Viridiplantae</taxon>
        <taxon>Streptophyta</taxon>
        <taxon>Embryophyta</taxon>
        <taxon>Bryophyta</taxon>
        <taxon>Bryophytina</taxon>
        <taxon>Bryopsida</taxon>
        <taxon>Funariidae</taxon>
        <taxon>Funariales</taxon>
        <taxon>Funariaceae</taxon>
        <taxon>Physcomitrium</taxon>
    </lineage>
</organism>
<dbReference type="PANTHER" id="PTHR35765:SF2">
    <property type="entry name" value="OS05G0569200 PROTEIN"/>
    <property type="match status" value="1"/>
</dbReference>
<dbReference type="EnsemblPlants" id="Pp3c4_26620V3.2">
    <property type="protein sequence ID" value="Pp3c4_26620V3.2"/>
    <property type="gene ID" value="Pp3c4_26620"/>
</dbReference>
<accession>A0A2K1KQ36</accession>
<dbReference type="RefSeq" id="XP_024374660.1">
    <property type="nucleotide sequence ID" value="XM_024518892.2"/>
</dbReference>
<dbReference type="Gramene" id="Pp3c4_26620V3.5">
    <property type="protein sequence ID" value="Pp3c4_26620V3.5"/>
    <property type="gene ID" value="Pp3c4_26620"/>
</dbReference>
<reference evidence="2" key="3">
    <citation type="submission" date="2020-12" db="UniProtKB">
        <authorList>
            <consortium name="EnsemblPlants"/>
        </authorList>
    </citation>
    <scope>IDENTIFICATION</scope>
</reference>
<dbReference type="OrthoDB" id="1856195at2759"/>
<evidence type="ECO:0000313" key="2">
    <source>
        <dbReference type="EnsemblPlants" id="Pp3c4_26620V3.1"/>
    </source>
</evidence>
<keyword evidence="3" id="KW-1185">Reference proteome</keyword>
<dbReference type="InterPro" id="IPR021489">
    <property type="entry name" value="DUF3143"/>
</dbReference>
<dbReference type="RefSeq" id="XP_024374662.1">
    <property type="nucleotide sequence ID" value="XM_024518894.2"/>
</dbReference>
<dbReference type="EMBL" id="ABEU02000004">
    <property type="protein sequence ID" value="PNR55888.1"/>
    <property type="molecule type" value="Genomic_DNA"/>
</dbReference>
<dbReference type="GeneID" id="112281894"/>
<dbReference type="RefSeq" id="XP_024374661.1">
    <property type="nucleotide sequence ID" value="XM_024518893.2"/>
</dbReference>
<dbReference type="EnsemblPlants" id="Pp3c4_26620V3.6">
    <property type="protein sequence ID" value="Pp3c4_26620V3.6"/>
    <property type="gene ID" value="Pp3c4_26620"/>
</dbReference>
<dbReference type="Gramene" id="Pp3c4_26620V3.1">
    <property type="protein sequence ID" value="Pp3c4_26620V3.1"/>
    <property type="gene ID" value="Pp3c4_26620"/>
</dbReference>
<sequence length="166" mass="18522">MSPGAALLLPSSSSIQCHGALHLLSTNTDCKPILQLAGARFRHQRGKAWSTDVKSRTSRFSSVVKSAVATMDRDNALPDKNVPLYSHSLPGIEAWLQNLGFVQNKDDRAVWDIERPDWHAQLSLEYTELYIRYLKSGPGNLDRDIERKFSYALSREDVENAVLGGP</sequence>
<dbReference type="Gramene" id="Pp3c4_26620V3.7">
    <property type="protein sequence ID" value="Pp3c4_26620V3.7"/>
    <property type="gene ID" value="Pp3c4_26620"/>
</dbReference>
<dbReference type="Pfam" id="PF11341">
    <property type="entry name" value="DUF3143"/>
    <property type="match status" value="1"/>
</dbReference>
<dbReference type="Gramene" id="Pp3c4_26620V3.2">
    <property type="protein sequence ID" value="Pp3c4_26620V3.2"/>
    <property type="gene ID" value="Pp3c4_26620"/>
</dbReference>